<dbReference type="Proteomes" id="UP000533598">
    <property type="component" value="Unassembled WGS sequence"/>
</dbReference>
<dbReference type="SUPFAM" id="SSF51556">
    <property type="entry name" value="Metallo-dependent hydrolases"/>
    <property type="match status" value="1"/>
</dbReference>
<dbReference type="Gene3D" id="2.30.40.10">
    <property type="entry name" value="Urease, subunit C, domain 1"/>
    <property type="match status" value="1"/>
</dbReference>
<feature type="domain" description="Amidohydrolase-related" evidence="1">
    <location>
        <begin position="55"/>
        <end position="397"/>
    </location>
</feature>
<dbReference type="SUPFAM" id="SSF51338">
    <property type="entry name" value="Composite domain of metallo-dependent hydrolases"/>
    <property type="match status" value="1"/>
</dbReference>
<dbReference type="InterPro" id="IPR057744">
    <property type="entry name" value="OTAase-like"/>
</dbReference>
<dbReference type="PANTHER" id="PTHR43135:SF3">
    <property type="entry name" value="ALPHA-D-RIBOSE 1-METHYLPHOSPHONATE 5-TRIPHOSPHATE DIPHOSPHATASE"/>
    <property type="match status" value="1"/>
</dbReference>
<dbReference type="EMBL" id="JACHMH010000001">
    <property type="protein sequence ID" value="MBB4677006.1"/>
    <property type="molecule type" value="Genomic_DNA"/>
</dbReference>
<protein>
    <submittedName>
        <fullName evidence="2">Imidazolonepropionase-like amidohydrolase</fullName>
    </submittedName>
</protein>
<dbReference type="CDD" id="cd01299">
    <property type="entry name" value="Met_dep_hydrolase_A"/>
    <property type="match status" value="1"/>
</dbReference>
<keyword evidence="3" id="KW-1185">Reference proteome</keyword>
<reference evidence="2 3" key="1">
    <citation type="submission" date="2020-08" db="EMBL/GenBank/DDBJ databases">
        <title>Sequencing the genomes of 1000 actinobacteria strains.</title>
        <authorList>
            <person name="Klenk H.-P."/>
        </authorList>
    </citation>
    <scope>NUCLEOTIDE SEQUENCE [LARGE SCALE GENOMIC DNA]</scope>
    <source>
        <strain evidence="2 3">DSM 44230</strain>
    </source>
</reference>
<dbReference type="InterPro" id="IPR032466">
    <property type="entry name" value="Metal_Hydrolase"/>
</dbReference>
<dbReference type="InterPro" id="IPR006680">
    <property type="entry name" value="Amidohydro-rel"/>
</dbReference>
<evidence type="ECO:0000259" key="1">
    <source>
        <dbReference type="Pfam" id="PF01979"/>
    </source>
</evidence>
<organism evidence="2 3">
    <name type="scientific">Crossiella cryophila</name>
    <dbReference type="NCBI Taxonomy" id="43355"/>
    <lineage>
        <taxon>Bacteria</taxon>
        <taxon>Bacillati</taxon>
        <taxon>Actinomycetota</taxon>
        <taxon>Actinomycetes</taxon>
        <taxon>Pseudonocardiales</taxon>
        <taxon>Pseudonocardiaceae</taxon>
        <taxon>Crossiella</taxon>
    </lineage>
</organism>
<dbReference type="AlphaFoldDB" id="A0A7W7C9H5"/>
<dbReference type="Gene3D" id="3.20.20.140">
    <property type="entry name" value="Metal-dependent hydrolases"/>
    <property type="match status" value="1"/>
</dbReference>
<dbReference type="InterPro" id="IPR011059">
    <property type="entry name" value="Metal-dep_hydrolase_composite"/>
</dbReference>
<comment type="caution">
    <text evidence="2">The sequence shown here is derived from an EMBL/GenBank/DDBJ whole genome shotgun (WGS) entry which is preliminary data.</text>
</comment>
<dbReference type="GO" id="GO:0016810">
    <property type="term" value="F:hydrolase activity, acting on carbon-nitrogen (but not peptide) bonds"/>
    <property type="evidence" value="ECO:0007669"/>
    <property type="project" value="InterPro"/>
</dbReference>
<dbReference type="InterPro" id="IPR051781">
    <property type="entry name" value="Metallo-dep_Hydrolase"/>
</dbReference>
<sequence>MGGEAGLALTGATLIDGTGADPVSSATVHTLGDRITSVHSPVRSGARVLDLSGLTLLPGLIDAHAHLGLIDLGERAPMSPARTAAEMFRNAELCLLAGHTTARDLGGADGGLAEVIDAGLVPGPRLLPSGPMLTQSGGHGDHTPGFLDREQHHGGLPGLSQAVQTCDGPEEVRRAARHAFRRGATQLKVAASGGVLSISAGLGDTQFTVAELRAAVEEAAARGSYVTAHAHGRQAIHNGLEAGISCFEHGSFLDEQTAARMALHGAALVPTLSIVDILDRPDLADRLAAVRTAMREAVLVATAAGVLVGSGSDHLGPGQYRRGLEIAVKATLLGAMAAIVSATLTNARILRLEHEIGSVEEGKCADLIAVDGDPLAEPELFADPDRVVLVLRGGRIVKDTRG</sequence>
<dbReference type="RefSeq" id="WP_185002857.1">
    <property type="nucleotide sequence ID" value="NZ_BAAAUI010000002.1"/>
</dbReference>
<name>A0A7W7C9H5_9PSEU</name>
<dbReference type="PANTHER" id="PTHR43135">
    <property type="entry name" value="ALPHA-D-RIBOSE 1-METHYLPHOSPHONATE 5-TRIPHOSPHATE DIPHOSPHATASE"/>
    <property type="match status" value="1"/>
</dbReference>
<gene>
    <name evidence="2" type="ORF">HNR67_003124</name>
</gene>
<evidence type="ECO:0000313" key="3">
    <source>
        <dbReference type="Proteomes" id="UP000533598"/>
    </source>
</evidence>
<proteinExistence type="predicted"/>
<evidence type="ECO:0000313" key="2">
    <source>
        <dbReference type="EMBL" id="MBB4677006.1"/>
    </source>
</evidence>
<dbReference type="Pfam" id="PF01979">
    <property type="entry name" value="Amidohydro_1"/>
    <property type="match status" value="1"/>
</dbReference>
<accession>A0A7W7C9H5</accession>
<keyword evidence="2" id="KW-0378">Hydrolase</keyword>